<keyword evidence="2" id="KW-1185">Reference proteome</keyword>
<dbReference type="EMBL" id="JBBPBN010000020">
    <property type="protein sequence ID" value="KAK9017537.1"/>
    <property type="molecule type" value="Genomic_DNA"/>
</dbReference>
<proteinExistence type="predicted"/>
<evidence type="ECO:0008006" key="3">
    <source>
        <dbReference type="Google" id="ProtNLM"/>
    </source>
</evidence>
<organism evidence="1 2">
    <name type="scientific">Hibiscus sabdariffa</name>
    <name type="common">roselle</name>
    <dbReference type="NCBI Taxonomy" id="183260"/>
    <lineage>
        <taxon>Eukaryota</taxon>
        <taxon>Viridiplantae</taxon>
        <taxon>Streptophyta</taxon>
        <taxon>Embryophyta</taxon>
        <taxon>Tracheophyta</taxon>
        <taxon>Spermatophyta</taxon>
        <taxon>Magnoliopsida</taxon>
        <taxon>eudicotyledons</taxon>
        <taxon>Gunneridae</taxon>
        <taxon>Pentapetalae</taxon>
        <taxon>rosids</taxon>
        <taxon>malvids</taxon>
        <taxon>Malvales</taxon>
        <taxon>Malvaceae</taxon>
        <taxon>Malvoideae</taxon>
        <taxon>Hibiscus</taxon>
    </lineage>
</organism>
<evidence type="ECO:0000313" key="2">
    <source>
        <dbReference type="Proteomes" id="UP001396334"/>
    </source>
</evidence>
<name>A0ABR2RXA0_9ROSI</name>
<evidence type="ECO:0000313" key="1">
    <source>
        <dbReference type="EMBL" id="KAK9017537.1"/>
    </source>
</evidence>
<reference evidence="1 2" key="1">
    <citation type="journal article" date="2024" name="G3 (Bethesda)">
        <title>Genome assembly of Hibiscus sabdariffa L. provides insights into metabolisms of medicinal natural products.</title>
        <authorList>
            <person name="Kim T."/>
        </authorList>
    </citation>
    <scope>NUCLEOTIDE SEQUENCE [LARGE SCALE GENOMIC DNA]</scope>
    <source>
        <strain evidence="1">TK-2024</strain>
        <tissue evidence="1">Old leaves</tissue>
    </source>
</reference>
<accession>A0ABR2RXA0</accession>
<gene>
    <name evidence="1" type="ORF">V6N11_080016</name>
</gene>
<protein>
    <recommendedName>
        <fullName evidence="3">Germin-like protein</fullName>
    </recommendedName>
</protein>
<comment type="caution">
    <text evidence="1">The sequence shown here is derived from an EMBL/GenBank/DDBJ whole genome shotgun (WGS) entry which is preliminary data.</text>
</comment>
<dbReference type="Proteomes" id="UP001396334">
    <property type="component" value="Unassembled WGS sequence"/>
</dbReference>
<sequence length="78" mass="8568">MLGVVMQEPSGSEEVYPGDVSVFPVGLIHFRSKPHLNPDVLAKSFQLDKNLVIFRNGSGCLRVFVFGIKHSSKLVAVQ</sequence>